<sequence length="317" mass="37300">MINSIALYDPSIATSNVGDEIISESVKNALTDIFNYSQIITFPTHSRRSLNIIKKANSCDLSFVGGSNLLSPKMLRYQQFKLSIYDFIKTKNLITLGVGWQYYQDKIDFLAQYFYRNNLSKDYILSVRDDYTMERLNSIGIKNIINTGCPTMWKLTEEHCKKIEQHKKQNVIFTLTDYSQNYELDRKLIEILKRNYKNIYFWPQGLKDMEYLSNLTNLNNINIVPPRLKNYNDFLLNNECDYIGTRLHGGIKALQNFHRTFIIGIDNRANEKQKDFNLLVLKRKDINQLDDLINQNHEMKITIKNENINKFKSQFII</sequence>
<reference evidence="2" key="1">
    <citation type="journal article" date="2017" name="PLoS ONE">
        <title>Genetic diversity of the O antigens of Proteus species and the development of a suspension array for molecular serotyping.</title>
        <authorList>
            <person name="Yu X."/>
            <person name="Torzewska A."/>
            <person name="Zhang X."/>
            <person name="Yin Z."/>
            <person name="Drzewiecka D."/>
            <person name="Cao H."/>
            <person name="Liu B."/>
            <person name="Knirel Y.A."/>
            <person name="Rozalski A."/>
            <person name="Wang L."/>
        </authorList>
    </citation>
    <scope>NUCLEOTIDE SEQUENCE</scope>
    <source>
        <strain evidence="2">CCUG 19011</strain>
    </source>
</reference>
<dbReference type="InterPro" id="IPR007345">
    <property type="entry name" value="Polysacch_pyruvyl_Trfase"/>
</dbReference>
<evidence type="ECO:0000259" key="1">
    <source>
        <dbReference type="Pfam" id="PF04230"/>
    </source>
</evidence>
<dbReference type="Pfam" id="PF04230">
    <property type="entry name" value="PS_pyruv_trans"/>
    <property type="match status" value="1"/>
</dbReference>
<name>A0A385JNF6_PROMI</name>
<dbReference type="EMBL" id="KY710719">
    <property type="protein sequence ID" value="AXY99831.1"/>
    <property type="molecule type" value="Genomic_DNA"/>
</dbReference>
<dbReference type="AlphaFoldDB" id="A0A385JNF6"/>
<evidence type="ECO:0000313" key="2">
    <source>
        <dbReference type="EMBL" id="AXY99831.1"/>
    </source>
</evidence>
<feature type="domain" description="Polysaccharide pyruvyl transferase" evidence="1">
    <location>
        <begin position="16"/>
        <end position="267"/>
    </location>
</feature>
<proteinExistence type="predicted"/>
<accession>A0A385JNF6</accession>
<protein>
    <recommendedName>
        <fullName evidence="1">Polysaccharide pyruvyl transferase domain-containing protein</fullName>
    </recommendedName>
</protein>
<organism evidence="2">
    <name type="scientific">Proteus mirabilis</name>
    <dbReference type="NCBI Taxonomy" id="584"/>
    <lineage>
        <taxon>Bacteria</taxon>
        <taxon>Pseudomonadati</taxon>
        <taxon>Pseudomonadota</taxon>
        <taxon>Gammaproteobacteria</taxon>
        <taxon>Enterobacterales</taxon>
        <taxon>Morganellaceae</taxon>
        <taxon>Proteus</taxon>
    </lineage>
</organism>